<protein>
    <submittedName>
        <fullName evidence="8">AAA family ATPase</fullName>
    </submittedName>
</protein>
<organism evidence="8 9">
    <name type="scientific">Siculibacillus lacustris</name>
    <dbReference type="NCBI Taxonomy" id="1549641"/>
    <lineage>
        <taxon>Bacteria</taxon>
        <taxon>Pseudomonadati</taxon>
        <taxon>Pseudomonadota</taxon>
        <taxon>Alphaproteobacteria</taxon>
        <taxon>Hyphomicrobiales</taxon>
        <taxon>Ancalomicrobiaceae</taxon>
        <taxon>Siculibacillus</taxon>
    </lineage>
</organism>
<keyword evidence="9" id="KW-1185">Reference proteome</keyword>
<dbReference type="GO" id="GO:0006355">
    <property type="term" value="P:regulation of DNA-templated transcription"/>
    <property type="evidence" value="ECO:0007669"/>
    <property type="project" value="InterPro"/>
</dbReference>
<dbReference type="PANTHER" id="PTHR32071">
    <property type="entry name" value="TRANSCRIPTIONAL REGULATORY PROTEIN"/>
    <property type="match status" value="1"/>
</dbReference>
<accession>A0A4Q9VF49</accession>
<dbReference type="CDD" id="cd00009">
    <property type="entry name" value="AAA"/>
    <property type="match status" value="1"/>
</dbReference>
<dbReference type="PROSITE" id="PS50045">
    <property type="entry name" value="SIGMA54_INTERACT_4"/>
    <property type="match status" value="1"/>
</dbReference>
<dbReference type="SUPFAM" id="SSF52540">
    <property type="entry name" value="P-loop containing nucleoside triphosphate hydrolases"/>
    <property type="match status" value="1"/>
</dbReference>
<keyword evidence="6" id="KW-0804">Transcription</keyword>
<evidence type="ECO:0000256" key="4">
    <source>
        <dbReference type="ARBA" id="ARBA00023015"/>
    </source>
</evidence>
<dbReference type="Gene3D" id="1.10.8.60">
    <property type="match status" value="1"/>
</dbReference>
<dbReference type="SMART" id="SM00382">
    <property type="entry name" value="AAA"/>
    <property type="match status" value="1"/>
</dbReference>
<keyword evidence="2" id="KW-0067">ATP-binding</keyword>
<dbReference type="InterPro" id="IPR035965">
    <property type="entry name" value="PAS-like_dom_sf"/>
</dbReference>
<dbReference type="Pfam" id="PF25601">
    <property type="entry name" value="AAA_lid_14"/>
    <property type="match status" value="1"/>
</dbReference>
<sequence length="473" mass="51852">MTDVAIVPQHSGDMHERAIETILQRIDEVGAGTIAVDRFGHIVWISEKYLPLLGLKSGEEGIGHDIEDIIPNSLLRRVVETGEAIPLDIMQLGNRQLVVTRMPIKDDDGLVIGAVGFVLFDRVNALKPLLTKITKLQTDLAQMREKLNAQRRAKYSLDEYIGTSPAILEVKRLARRAAAQDTTVMLQGETGTGKELIAHAIHDNSARAEKPFVAVNVAAVPETLLEAEFFGTVPGAFTGADRRPREGKFQLTDGGTLFLDEIGDMPLTLQTKLLRALQEHEIEPLGSNRVIRVDVRVITATNVDLESAVTAGRFRRDLYYRLNVLPIRLPPLRECLTDLEALTLHLLDRLITTNGFPRRAIAPGAIDLLACYDFPGNVRELCNLIERAVILSDTPVLTAEDFAAVLPRPMVAAATAGRRTYAAALADFEATLIGDTLAAVRGRVDDAAAILDLSRATLYKKMARLGLASKQRD</sequence>
<dbReference type="PANTHER" id="PTHR32071:SF99">
    <property type="entry name" value="TRANSCRIPTIONAL REGULATORY PROTEIN"/>
    <property type="match status" value="1"/>
</dbReference>
<evidence type="ECO:0000259" key="7">
    <source>
        <dbReference type="PROSITE" id="PS50045"/>
    </source>
</evidence>
<keyword evidence="4" id="KW-0805">Transcription regulation</keyword>
<dbReference type="PROSITE" id="PS00688">
    <property type="entry name" value="SIGMA54_INTERACT_3"/>
    <property type="match status" value="1"/>
</dbReference>
<dbReference type="FunFam" id="3.40.50.300:FF:000006">
    <property type="entry name" value="DNA-binding transcriptional regulator NtrC"/>
    <property type="match status" value="1"/>
</dbReference>
<keyword evidence="1" id="KW-0547">Nucleotide-binding</keyword>
<dbReference type="InterPro" id="IPR025944">
    <property type="entry name" value="Sigma_54_int_dom_CS"/>
</dbReference>
<comment type="caution">
    <text evidence="8">The sequence shown here is derived from an EMBL/GenBank/DDBJ whole genome shotgun (WGS) entry which is preliminary data.</text>
</comment>
<dbReference type="InterPro" id="IPR002197">
    <property type="entry name" value="HTH_Fis"/>
</dbReference>
<dbReference type="PROSITE" id="PS00675">
    <property type="entry name" value="SIGMA54_INTERACT_1"/>
    <property type="match status" value="1"/>
</dbReference>
<evidence type="ECO:0000313" key="8">
    <source>
        <dbReference type="EMBL" id="TBW32652.1"/>
    </source>
</evidence>
<dbReference type="InterPro" id="IPR009057">
    <property type="entry name" value="Homeodomain-like_sf"/>
</dbReference>
<dbReference type="Gene3D" id="1.10.10.60">
    <property type="entry name" value="Homeodomain-like"/>
    <property type="match status" value="1"/>
</dbReference>
<dbReference type="RefSeq" id="WP_131311749.1">
    <property type="nucleotide sequence ID" value="NZ_SJFN01000056.1"/>
</dbReference>
<dbReference type="SUPFAM" id="SSF46689">
    <property type="entry name" value="Homeodomain-like"/>
    <property type="match status" value="1"/>
</dbReference>
<evidence type="ECO:0000313" key="9">
    <source>
        <dbReference type="Proteomes" id="UP000292781"/>
    </source>
</evidence>
<dbReference type="InterPro" id="IPR027417">
    <property type="entry name" value="P-loop_NTPase"/>
</dbReference>
<evidence type="ECO:0000256" key="5">
    <source>
        <dbReference type="ARBA" id="ARBA00023159"/>
    </source>
</evidence>
<dbReference type="EMBL" id="SJFN01000056">
    <property type="protein sequence ID" value="TBW32652.1"/>
    <property type="molecule type" value="Genomic_DNA"/>
</dbReference>
<dbReference type="Proteomes" id="UP000292781">
    <property type="component" value="Unassembled WGS sequence"/>
</dbReference>
<dbReference type="InterPro" id="IPR003593">
    <property type="entry name" value="AAA+_ATPase"/>
</dbReference>
<evidence type="ECO:0000256" key="3">
    <source>
        <dbReference type="ARBA" id="ARBA00023012"/>
    </source>
</evidence>
<keyword evidence="3" id="KW-0902">Two-component regulatory system</keyword>
<feature type="domain" description="Sigma-54 factor interaction" evidence="7">
    <location>
        <begin position="160"/>
        <end position="390"/>
    </location>
</feature>
<dbReference type="GO" id="GO:0000160">
    <property type="term" value="P:phosphorelay signal transduction system"/>
    <property type="evidence" value="ECO:0007669"/>
    <property type="project" value="UniProtKB-KW"/>
</dbReference>
<keyword evidence="5" id="KW-0010">Activator</keyword>
<evidence type="ECO:0000256" key="1">
    <source>
        <dbReference type="ARBA" id="ARBA00022741"/>
    </source>
</evidence>
<dbReference type="InterPro" id="IPR002078">
    <property type="entry name" value="Sigma_54_int"/>
</dbReference>
<dbReference type="SUPFAM" id="SSF55785">
    <property type="entry name" value="PYP-like sensor domain (PAS domain)"/>
    <property type="match status" value="1"/>
</dbReference>
<evidence type="ECO:0000256" key="2">
    <source>
        <dbReference type="ARBA" id="ARBA00022840"/>
    </source>
</evidence>
<dbReference type="InterPro" id="IPR058031">
    <property type="entry name" value="AAA_lid_NorR"/>
</dbReference>
<gene>
    <name evidence="8" type="ORF">EYW49_21875</name>
</gene>
<evidence type="ECO:0000256" key="6">
    <source>
        <dbReference type="ARBA" id="ARBA00023163"/>
    </source>
</evidence>
<dbReference type="Pfam" id="PF00158">
    <property type="entry name" value="Sigma54_activat"/>
    <property type="match status" value="1"/>
</dbReference>
<proteinExistence type="predicted"/>
<dbReference type="Pfam" id="PF02954">
    <property type="entry name" value="HTH_8"/>
    <property type="match status" value="1"/>
</dbReference>
<dbReference type="InterPro" id="IPR025662">
    <property type="entry name" value="Sigma_54_int_dom_ATP-bd_1"/>
</dbReference>
<dbReference type="CDD" id="cd00130">
    <property type="entry name" value="PAS"/>
    <property type="match status" value="1"/>
</dbReference>
<dbReference type="InterPro" id="IPR000014">
    <property type="entry name" value="PAS"/>
</dbReference>
<dbReference type="OrthoDB" id="9762726at2"/>
<dbReference type="GO" id="GO:0005524">
    <property type="term" value="F:ATP binding"/>
    <property type="evidence" value="ECO:0007669"/>
    <property type="project" value="UniProtKB-KW"/>
</dbReference>
<dbReference type="Gene3D" id="3.40.50.300">
    <property type="entry name" value="P-loop containing nucleotide triphosphate hydrolases"/>
    <property type="match status" value="1"/>
</dbReference>
<dbReference type="Gene3D" id="3.30.450.20">
    <property type="entry name" value="PAS domain"/>
    <property type="match status" value="1"/>
</dbReference>
<reference evidence="8 9" key="1">
    <citation type="submission" date="2019-02" db="EMBL/GenBank/DDBJ databases">
        <title>Siculibacillus lacustris gen. nov., sp. nov., a new rosette-forming bacterium isolated from a freshwater crater lake (Lake St. Ana, Romania).</title>
        <authorList>
            <person name="Felfoldi T."/>
            <person name="Marton Z."/>
            <person name="Szabo A."/>
            <person name="Mentes A."/>
            <person name="Boka K."/>
            <person name="Marialigeti K."/>
            <person name="Mathe I."/>
            <person name="Koncz M."/>
            <person name="Schumann P."/>
            <person name="Toth E."/>
        </authorList>
    </citation>
    <scope>NUCLEOTIDE SEQUENCE [LARGE SCALE GENOMIC DNA]</scope>
    <source>
        <strain evidence="8 9">SA-279</strain>
    </source>
</reference>
<dbReference type="AlphaFoldDB" id="A0A4Q9VF49"/>
<dbReference type="GO" id="GO:0043565">
    <property type="term" value="F:sequence-specific DNA binding"/>
    <property type="evidence" value="ECO:0007669"/>
    <property type="project" value="InterPro"/>
</dbReference>
<name>A0A4Q9VF49_9HYPH</name>